<keyword evidence="7 11" id="KW-0808">Transferase</keyword>
<protein>
    <recommendedName>
        <fullName evidence="4 11">2-isopropylmalate synthase</fullName>
        <ecNumber evidence="4 11">2.3.3.13</ecNumber>
    </recommendedName>
    <alternativeName>
        <fullName evidence="11">Alpha-IPM synthase</fullName>
    </alternativeName>
    <alternativeName>
        <fullName evidence="11">Alpha-isopropylmalate synthase</fullName>
    </alternativeName>
</protein>
<dbReference type="AlphaFoldDB" id="A0A423HYS3"/>
<dbReference type="InterPro" id="IPR013709">
    <property type="entry name" value="2-isopropylmalate_synth_dimer"/>
</dbReference>
<gene>
    <name evidence="11" type="primary">leuA</name>
    <name evidence="13" type="ORF">BK660_20635</name>
</gene>
<comment type="subcellular location">
    <subcellularLocation>
        <location evidence="11">Cytoplasm</location>
    </subcellularLocation>
</comment>
<dbReference type="SMART" id="SM00917">
    <property type="entry name" value="LeuA_dimer"/>
    <property type="match status" value="1"/>
</dbReference>
<dbReference type="PROSITE" id="PS00815">
    <property type="entry name" value="AIPM_HOMOCIT_SYNTH_1"/>
    <property type="match status" value="1"/>
</dbReference>
<dbReference type="FunFam" id="3.20.20.70:FF:000045">
    <property type="entry name" value="2-isopropylmalate synthase"/>
    <property type="match status" value="1"/>
</dbReference>
<dbReference type="SUPFAM" id="SSF89000">
    <property type="entry name" value="post-HMGL domain-like"/>
    <property type="match status" value="1"/>
</dbReference>
<dbReference type="Pfam" id="PF22615">
    <property type="entry name" value="IPMS_D2"/>
    <property type="match status" value="1"/>
</dbReference>
<proteinExistence type="inferred from homology"/>
<comment type="subunit">
    <text evidence="11">Homodimer.</text>
</comment>
<dbReference type="InterPro" id="IPR005668">
    <property type="entry name" value="IPM_Synthase"/>
</dbReference>
<dbReference type="Proteomes" id="UP000285636">
    <property type="component" value="Unassembled WGS sequence"/>
</dbReference>
<feature type="binding site" evidence="11">
    <location>
        <position position="42"/>
    </location>
    <ligand>
        <name>Mg(2+)</name>
        <dbReference type="ChEBI" id="CHEBI:18420"/>
    </ligand>
</feature>
<keyword evidence="6 11" id="KW-0028">Amino-acid biosynthesis</keyword>
<evidence type="ECO:0000256" key="7">
    <source>
        <dbReference type="ARBA" id="ARBA00022679"/>
    </source>
</evidence>
<evidence type="ECO:0000259" key="12">
    <source>
        <dbReference type="PROSITE" id="PS50991"/>
    </source>
</evidence>
<dbReference type="EC" id="2.3.3.13" evidence="4 11"/>
<sequence length="559" mass="61945">MSMLKDPSSKYRAFPTIDIPDRTWPSKTITAAPIWCSSDLRDGNQSLIEPMDAVKKLRFWKTLVSVGVKEIEASFPAASQTDFDFVRTLIEGKHIPDDTTIQVLTQGREDLIERTFESLRGAKKAIVHLYNATSPSFRRIVFNQDKDGIKEIAVSAAKLFVKYAAMQPDTEWTFEYSPETFSATELEFAKEVCDAVIEVWNPTPEHKMILNLPATVECATPNIYADQIEWFGRHINRRDSVIISLHTHNDRGTGVAATELGLMAGADRVEGCLFGNGERTGNVDLVTVALNLYTQGVHPELDFSDIDGVRKVVEECNQIQVHPRHPYVGDLVHTAFSGSHQDAIRKGFAQQKPDALWEVPYLPIDPADIGRSYEAVIRVNSQSGKGGIAYLLEQEYGINLPRRMQIEFSQVVQRETDRLGLEMTAQQIHALLHSEYLQANTPYALVSHRLQEENGHSAVEVEVSSKGQGETNLHWRGKGNGALEALVAGLPIPVEIMDYNEHAIGAGTNAKAAAYIELRVNGERAVHGVGIDENITTASFKALFSALNRSLSQPEAKAA</sequence>
<keyword evidence="5 11" id="KW-0432">Leucine biosynthesis</keyword>
<dbReference type="Gene3D" id="3.20.20.70">
    <property type="entry name" value="Aldolase class I"/>
    <property type="match status" value="1"/>
</dbReference>
<dbReference type="Gene3D" id="3.30.160.270">
    <property type="match status" value="1"/>
</dbReference>
<evidence type="ECO:0000313" key="13">
    <source>
        <dbReference type="EMBL" id="RON18317.1"/>
    </source>
</evidence>
<dbReference type="PROSITE" id="PS50991">
    <property type="entry name" value="PYR_CT"/>
    <property type="match status" value="1"/>
</dbReference>
<dbReference type="InterPro" id="IPR036230">
    <property type="entry name" value="LeuA_allosteric_dom_sf"/>
</dbReference>
<dbReference type="SUPFAM" id="SSF110921">
    <property type="entry name" value="2-isopropylmalate synthase LeuA, allosteric (dimerisation) domain"/>
    <property type="match status" value="1"/>
</dbReference>
<name>A0A423HYS3_9PSED</name>
<dbReference type="PANTHER" id="PTHR46911">
    <property type="match status" value="1"/>
</dbReference>
<dbReference type="PANTHER" id="PTHR46911:SF1">
    <property type="entry name" value="2-ISOPROPYLMALATE SYNTHASE"/>
    <property type="match status" value="1"/>
</dbReference>
<comment type="cofactor">
    <cofactor evidence="11">
        <name>Mg(2+)</name>
        <dbReference type="ChEBI" id="CHEBI:18420"/>
    </cofactor>
</comment>
<reference evidence="13 14" key="1">
    <citation type="submission" date="2016-10" db="EMBL/GenBank/DDBJ databases">
        <title>Comparative genome analysis of multiple Pseudomonas spp. focuses on biocontrol and plant growth promoting traits.</title>
        <authorList>
            <person name="Tao X.-Y."/>
            <person name="Taylor C.G."/>
        </authorList>
    </citation>
    <scope>NUCLEOTIDE SEQUENCE [LARGE SCALE GENOMIC DNA]</scope>
    <source>
        <strain evidence="13 14">38D7</strain>
    </source>
</reference>
<feature type="binding site" evidence="11">
    <location>
        <position position="282"/>
    </location>
    <ligand>
        <name>Mg(2+)</name>
        <dbReference type="ChEBI" id="CHEBI:18420"/>
    </ligand>
</feature>
<comment type="similarity">
    <text evidence="3 11">Belongs to the alpha-IPM synthase/homocitrate synthase family. LeuA type 2 subfamily.</text>
</comment>
<comment type="caution">
    <text evidence="13">The sequence shown here is derived from an EMBL/GenBank/DDBJ whole genome shotgun (WGS) entry which is preliminary data.</text>
</comment>
<dbReference type="GO" id="GO:0003985">
    <property type="term" value="F:acetyl-CoA C-acetyltransferase activity"/>
    <property type="evidence" value="ECO:0007669"/>
    <property type="project" value="UniProtKB-UniRule"/>
</dbReference>
<evidence type="ECO:0000256" key="9">
    <source>
        <dbReference type="ARBA" id="ARBA00022842"/>
    </source>
</evidence>
<evidence type="ECO:0000256" key="4">
    <source>
        <dbReference type="ARBA" id="ARBA00012973"/>
    </source>
</evidence>
<feature type="binding site" evidence="11">
    <location>
        <position position="246"/>
    </location>
    <ligand>
        <name>Mg(2+)</name>
        <dbReference type="ChEBI" id="CHEBI:18420"/>
    </ligand>
</feature>
<dbReference type="Pfam" id="PF00682">
    <property type="entry name" value="HMGL-like"/>
    <property type="match status" value="1"/>
</dbReference>
<comment type="catalytic activity">
    <reaction evidence="1 11">
        <text>3-methyl-2-oxobutanoate + acetyl-CoA + H2O = (2S)-2-isopropylmalate + CoA + H(+)</text>
        <dbReference type="Rhea" id="RHEA:21524"/>
        <dbReference type="ChEBI" id="CHEBI:1178"/>
        <dbReference type="ChEBI" id="CHEBI:11851"/>
        <dbReference type="ChEBI" id="CHEBI:15377"/>
        <dbReference type="ChEBI" id="CHEBI:15378"/>
        <dbReference type="ChEBI" id="CHEBI:57287"/>
        <dbReference type="ChEBI" id="CHEBI:57288"/>
        <dbReference type="EC" id="2.3.3.13"/>
    </reaction>
</comment>
<feature type="region of interest" description="Regulatory domain" evidence="11">
    <location>
        <begin position="439"/>
        <end position="559"/>
    </location>
</feature>
<keyword evidence="8 11" id="KW-0479">Metal-binding</keyword>
<evidence type="ECO:0000256" key="5">
    <source>
        <dbReference type="ARBA" id="ARBA00022430"/>
    </source>
</evidence>
<evidence type="ECO:0000256" key="6">
    <source>
        <dbReference type="ARBA" id="ARBA00022605"/>
    </source>
</evidence>
<dbReference type="CDD" id="cd07942">
    <property type="entry name" value="DRE_TIM_LeuA"/>
    <property type="match status" value="1"/>
</dbReference>
<dbReference type="InterPro" id="IPR000891">
    <property type="entry name" value="PYR_CT"/>
</dbReference>
<dbReference type="Pfam" id="PF08502">
    <property type="entry name" value="LeuA_dimer"/>
    <property type="match status" value="1"/>
</dbReference>
<dbReference type="NCBIfam" id="NF002991">
    <property type="entry name" value="PRK03739.1"/>
    <property type="match status" value="1"/>
</dbReference>
<evidence type="ECO:0000313" key="14">
    <source>
        <dbReference type="Proteomes" id="UP000285636"/>
    </source>
</evidence>
<dbReference type="PROSITE" id="PS00816">
    <property type="entry name" value="AIPM_HOMOCIT_SYNTH_2"/>
    <property type="match status" value="1"/>
</dbReference>
<organism evidence="13 14">
    <name type="scientific">Pseudomonas brassicacearum</name>
    <dbReference type="NCBI Taxonomy" id="930166"/>
    <lineage>
        <taxon>Bacteria</taxon>
        <taxon>Pseudomonadati</taxon>
        <taxon>Pseudomonadota</taxon>
        <taxon>Gammaproteobacteria</taxon>
        <taxon>Pseudomonadales</taxon>
        <taxon>Pseudomonadaceae</taxon>
        <taxon>Pseudomonas</taxon>
    </lineage>
</organism>
<dbReference type="GO" id="GO:0003852">
    <property type="term" value="F:2-isopropylmalate synthase activity"/>
    <property type="evidence" value="ECO:0007669"/>
    <property type="project" value="UniProtKB-UniRule"/>
</dbReference>
<dbReference type="InterPro" id="IPR054692">
    <property type="entry name" value="LeuA-like_post-cat"/>
</dbReference>
<feature type="binding site" evidence="11">
    <location>
        <position position="248"/>
    </location>
    <ligand>
        <name>Mg(2+)</name>
        <dbReference type="ChEBI" id="CHEBI:18420"/>
    </ligand>
</feature>
<evidence type="ECO:0000256" key="10">
    <source>
        <dbReference type="ARBA" id="ARBA00023304"/>
    </source>
</evidence>
<keyword evidence="11" id="KW-0963">Cytoplasm</keyword>
<evidence type="ECO:0000256" key="3">
    <source>
        <dbReference type="ARBA" id="ARBA00009767"/>
    </source>
</evidence>
<dbReference type="InterPro" id="IPR002034">
    <property type="entry name" value="AIPM/Hcit_synth_CS"/>
</dbReference>
<dbReference type="HAMAP" id="MF_00572">
    <property type="entry name" value="LeuA_type2"/>
    <property type="match status" value="1"/>
</dbReference>
<dbReference type="InterPro" id="IPR039371">
    <property type="entry name" value="LeuA_N_DRE-TIM"/>
</dbReference>
<evidence type="ECO:0000256" key="8">
    <source>
        <dbReference type="ARBA" id="ARBA00022723"/>
    </source>
</evidence>
<accession>A0A423HYS3</accession>
<dbReference type="SUPFAM" id="SSF51569">
    <property type="entry name" value="Aldolase"/>
    <property type="match status" value="1"/>
</dbReference>
<dbReference type="UniPathway" id="UPA00048">
    <property type="reaction ID" value="UER00070"/>
</dbReference>
<dbReference type="GO" id="GO:0009098">
    <property type="term" value="P:L-leucine biosynthetic process"/>
    <property type="evidence" value="ECO:0007669"/>
    <property type="project" value="UniProtKB-UniRule"/>
</dbReference>
<dbReference type="RefSeq" id="WP_123435017.1">
    <property type="nucleotide sequence ID" value="NZ_MOBK01000008.1"/>
</dbReference>
<dbReference type="InterPro" id="IPR013785">
    <property type="entry name" value="Aldolase_TIM"/>
</dbReference>
<keyword evidence="9 11" id="KW-0460">Magnesium</keyword>
<dbReference type="NCBIfam" id="TIGR00970">
    <property type="entry name" value="leuA_yeast"/>
    <property type="match status" value="1"/>
</dbReference>
<evidence type="ECO:0000256" key="11">
    <source>
        <dbReference type="HAMAP-Rule" id="MF_00572"/>
    </source>
</evidence>
<comment type="pathway">
    <text evidence="2 11">Amino-acid biosynthesis; L-leucine biosynthesis; L-leucine from 3-methyl-2-oxobutanoate: step 1/4.</text>
</comment>
<comment type="function">
    <text evidence="11">Catalyzes the condensation of the acetyl group of acetyl-CoA with 3-methyl-2-oxobutanoate (2-ketoisovalerate) to form 3-carboxy-3-hydroxy-4-methylpentanoate (2-isopropylmalate).</text>
</comment>
<dbReference type="EMBL" id="MOBK01000008">
    <property type="protein sequence ID" value="RON18317.1"/>
    <property type="molecule type" value="Genomic_DNA"/>
</dbReference>
<evidence type="ECO:0000256" key="2">
    <source>
        <dbReference type="ARBA" id="ARBA00004689"/>
    </source>
</evidence>
<dbReference type="GO" id="GO:0000287">
    <property type="term" value="F:magnesium ion binding"/>
    <property type="evidence" value="ECO:0007669"/>
    <property type="project" value="UniProtKB-UniRule"/>
</dbReference>
<feature type="domain" description="Pyruvate carboxyltransferase" evidence="12">
    <location>
        <begin position="33"/>
        <end position="307"/>
    </location>
</feature>
<evidence type="ECO:0000256" key="1">
    <source>
        <dbReference type="ARBA" id="ARBA00000064"/>
    </source>
</evidence>
<dbReference type="GO" id="GO:0005737">
    <property type="term" value="C:cytoplasm"/>
    <property type="evidence" value="ECO:0007669"/>
    <property type="project" value="UniProtKB-SubCell"/>
</dbReference>
<keyword evidence="10 11" id="KW-0100">Branched-chain amino acid biosynthesis</keyword>